<name>A0A291GUY0_9MICO</name>
<proteinExistence type="predicted"/>
<dbReference type="Proteomes" id="UP000217889">
    <property type="component" value="Chromosome"/>
</dbReference>
<protein>
    <submittedName>
        <fullName evidence="1">Uncharacterized protein</fullName>
    </submittedName>
</protein>
<gene>
    <name evidence="1" type="ORF">CFK41_03970</name>
</gene>
<dbReference type="EMBL" id="CP023564">
    <property type="protein sequence ID" value="ATG54023.1"/>
    <property type="molecule type" value="Genomic_DNA"/>
</dbReference>
<sequence length="222" mass="23310">MLAPDPNNPAGVSGSRDEIDVFLDAIVSGSAIDEVETLPKELVSTLAEILRAPGGTLTVTLSAPERVSGHDLTLARAGLLRRSRETPAREDLAVHPTSALPGLLLRLTAISPVEPLAEDVTLDVDATVVDSLFDAEPSTRHAAWSTMIEASTALPAAMRSELEQAPPRAARLVRHRPGGDRSATVVLLRGRYLLAEGSALSALHGSSPTGAVRSLMTALLPR</sequence>
<evidence type="ECO:0000313" key="1">
    <source>
        <dbReference type="EMBL" id="ATG54023.1"/>
    </source>
</evidence>
<dbReference type="AlphaFoldDB" id="A0A291GUY0"/>
<dbReference type="RefSeq" id="WP_096798502.1">
    <property type="nucleotide sequence ID" value="NZ_CP023564.1"/>
</dbReference>
<reference evidence="1 2" key="1">
    <citation type="journal article" date="2014" name="Int. J. Syst. Evol. Microbiol.">
        <title>Brachybacterium ginsengisoli sp. nov., isolated from soil of a ginseng field.</title>
        <authorList>
            <person name="Hoang V.A."/>
            <person name="Kim Y.J."/>
            <person name="Nguyen N.L."/>
            <person name="Yang D.C."/>
        </authorList>
    </citation>
    <scope>NUCLEOTIDE SEQUENCE [LARGE SCALE GENOMIC DNA]</scope>
    <source>
        <strain evidence="1 2">DCY80</strain>
    </source>
</reference>
<keyword evidence="2" id="KW-1185">Reference proteome</keyword>
<accession>A0A291GUY0</accession>
<organism evidence="1 2">
    <name type="scientific">Brachybacterium ginsengisoli</name>
    <dbReference type="NCBI Taxonomy" id="1331682"/>
    <lineage>
        <taxon>Bacteria</taxon>
        <taxon>Bacillati</taxon>
        <taxon>Actinomycetota</taxon>
        <taxon>Actinomycetes</taxon>
        <taxon>Micrococcales</taxon>
        <taxon>Dermabacteraceae</taxon>
        <taxon>Brachybacterium</taxon>
    </lineage>
</organism>
<dbReference type="OrthoDB" id="4794017at2"/>
<evidence type="ECO:0000313" key="2">
    <source>
        <dbReference type="Proteomes" id="UP000217889"/>
    </source>
</evidence>
<dbReference type="KEGG" id="bgg:CFK41_03970"/>